<feature type="transmembrane region" description="Helical" evidence="19">
    <location>
        <begin position="214"/>
        <end position="236"/>
    </location>
</feature>
<dbReference type="InterPro" id="IPR005467">
    <property type="entry name" value="His_kinase_dom"/>
</dbReference>
<evidence type="ECO:0000256" key="14">
    <source>
        <dbReference type="ARBA" id="ARBA00023004"/>
    </source>
</evidence>
<dbReference type="Pfam" id="PF02518">
    <property type="entry name" value="HATPase_c"/>
    <property type="match status" value="1"/>
</dbReference>
<dbReference type="RefSeq" id="WP_190312750.1">
    <property type="nucleotide sequence ID" value="NZ_JACNYL010000001.1"/>
</dbReference>
<keyword evidence="16" id="KW-0411">Iron-sulfur</keyword>
<protein>
    <recommendedName>
        <fullName evidence="5">Oxygen sensor histidine kinase NreB</fullName>
        <ecNumber evidence="4">2.7.13.3</ecNumber>
    </recommendedName>
    <alternativeName>
        <fullName evidence="18">Nitrogen regulation protein B</fullName>
    </alternativeName>
</protein>
<keyword evidence="19" id="KW-0812">Transmembrane</keyword>
<dbReference type="SMART" id="SM00387">
    <property type="entry name" value="HATPase_c"/>
    <property type="match status" value="1"/>
</dbReference>
<dbReference type="InterPro" id="IPR036890">
    <property type="entry name" value="HATPase_C_sf"/>
</dbReference>
<dbReference type="InterPro" id="IPR050482">
    <property type="entry name" value="Sensor_HK_TwoCompSys"/>
</dbReference>
<dbReference type="PRINTS" id="PR00344">
    <property type="entry name" value="BCTRLSENSOR"/>
</dbReference>
<dbReference type="SUPFAM" id="SSF55874">
    <property type="entry name" value="ATPase domain of HSP90 chaperone/DNA topoisomerase II/histidine kinase"/>
    <property type="match status" value="1"/>
</dbReference>
<keyword evidence="19" id="KW-0472">Membrane</keyword>
<comment type="function">
    <text evidence="17">Member of the two-component regulatory system NreB/NreC involved in the control of dissimilatory nitrate/nitrite reduction in response to oxygen. NreB functions as a direct oxygen sensor histidine kinase which is autophosphorylated, in the absence of oxygen, probably at the conserved histidine residue, and transfers its phosphate group probably to a conserved aspartate residue of NreC. NreB/NreC activates the expression of the nitrate (narGHJI) and nitrite (nir) reductase operons, as well as the putative nitrate transporter gene narT.</text>
</comment>
<keyword evidence="12" id="KW-0418">Kinase</keyword>
<keyword evidence="10" id="KW-0479">Metal-binding</keyword>
<name>A0ABR7XPC5_9SPHI</name>
<sequence>MNTVLSKRKFLLVWLLFVMLFQLKAQVFVLPDSMSHIPLSTYSYTYYDPENKEFLPPADSLFRKHEGIIFNLGRKAGTYWIKMDIRNIDSSDRNIIIECTTPNLGNIELYKRTDSVIAHLETLGAEHVYHSRPIKHQNLLFPIALTSQEEATYFFKIKSDLAALNFDLLLWDIEARKEYTLKESNVISYFFFIMTTFLVILGIVLIITKQKRQWSFFIYVFLGAAYTYCILGLSYKNIWSNSPNFQQIASYLFTNLYLIAGISFFREYFVTRRLLRRLDNILKILIYCSFVLTLCSLSHLWIPKAFFSVLQTLNPIIFSLAGILVTYILIFLLIHQRNKTETIWFLIAFAPHAYAIITSSLRQVGEYYFETELQLLANVPLFLWTIPTQNLMIWSMIWEVLIVFTLMMTRFHNLYEQNNAMAWELSKQKEKSARMLMDSVEQERKRIAQELHDSSGVQLSSIRMKLTMLADSQSSNLSEDKIKEVMRDVDHVHHEIRTISHNLMPISLSKLGLKAAIQELINPIKASFPQKKIQLFQQYESQRLSEDLQVNLYRIIQELINNVMKHADASEITIQLITDGNRLIVSLEDNGKGFQYNAMQHTGLGLKGIFSRAQLLGGTCEIDSKEGTGTFIVITVPLL</sequence>
<dbReference type="PANTHER" id="PTHR24421:SF10">
    <property type="entry name" value="NITRATE_NITRITE SENSOR PROTEIN NARQ"/>
    <property type="match status" value="1"/>
</dbReference>
<feature type="transmembrane region" description="Helical" evidence="19">
    <location>
        <begin position="186"/>
        <end position="207"/>
    </location>
</feature>
<evidence type="ECO:0000256" key="3">
    <source>
        <dbReference type="ARBA" id="ARBA00004496"/>
    </source>
</evidence>
<feature type="domain" description="Histidine kinase" evidence="20">
    <location>
        <begin position="450"/>
        <end position="639"/>
    </location>
</feature>
<evidence type="ECO:0000256" key="1">
    <source>
        <dbReference type="ARBA" id="ARBA00000085"/>
    </source>
</evidence>
<dbReference type="InterPro" id="IPR004358">
    <property type="entry name" value="Sig_transdc_His_kin-like_C"/>
</dbReference>
<comment type="catalytic activity">
    <reaction evidence="1">
        <text>ATP + protein L-histidine = ADP + protein N-phospho-L-histidine.</text>
        <dbReference type="EC" id="2.7.13.3"/>
    </reaction>
</comment>
<keyword evidence="15" id="KW-0902">Two-component regulatory system</keyword>
<dbReference type="InterPro" id="IPR003594">
    <property type="entry name" value="HATPase_dom"/>
</dbReference>
<comment type="subcellular location">
    <subcellularLocation>
        <location evidence="3">Cytoplasm</location>
    </subcellularLocation>
</comment>
<evidence type="ECO:0000256" key="10">
    <source>
        <dbReference type="ARBA" id="ARBA00022723"/>
    </source>
</evidence>
<dbReference type="EC" id="2.7.13.3" evidence="4"/>
<feature type="transmembrane region" description="Helical" evidence="19">
    <location>
        <begin position="281"/>
        <end position="302"/>
    </location>
</feature>
<evidence type="ECO:0000256" key="18">
    <source>
        <dbReference type="ARBA" id="ARBA00030800"/>
    </source>
</evidence>
<dbReference type="Pfam" id="PF07695">
    <property type="entry name" value="7TMR-DISM_7TM"/>
    <property type="match status" value="1"/>
</dbReference>
<evidence type="ECO:0000313" key="22">
    <source>
        <dbReference type="Proteomes" id="UP000651112"/>
    </source>
</evidence>
<gene>
    <name evidence="21" type="ORF">H8B21_05525</name>
</gene>
<reference evidence="21 22" key="1">
    <citation type="submission" date="2020-08" db="EMBL/GenBank/DDBJ databases">
        <title>Sphingobacterium sp. DN00404 isolated from aquaculture water.</title>
        <authorList>
            <person name="Zhang M."/>
        </authorList>
    </citation>
    <scope>NUCLEOTIDE SEQUENCE [LARGE SCALE GENOMIC DNA]</scope>
    <source>
        <strain evidence="21 22">KCTC 42746</strain>
    </source>
</reference>
<dbReference type="CDD" id="cd16917">
    <property type="entry name" value="HATPase_UhpB-NarQ-NarX-like"/>
    <property type="match status" value="1"/>
</dbReference>
<dbReference type="EMBL" id="JACNYL010000001">
    <property type="protein sequence ID" value="MBD1421031.1"/>
    <property type="molecule type" value="Genomic_DNA"/>
</dbReference>
<keyword evidence="19" id="KW-1133">Transmembrane helix</keyword>
<feature type="transmembrane region" description="Helical" evidence="19">
    <location>
        <begin position="343"/>
        <end position="361"/>
    </location>
</feature>
<evidence type="ECO:0000259" key="20">
    <source>
        <dbReference type="PROSITE" id="PS50109"/>
    </source>
</evidence>
<evidence type="ECO:0000256" key="6">
    <source>
        <dbReference type="ARBA" id="ARBA00022485"/>
    </source>
</evidence>
<evidence type="ECO:0000256" key="16">
    <source>
        <dbReference type="ARBA" id="ARBA00023014"/>
    </source>
</evidence>
<dbReference type="InterPro" id="IPR011623">
    <property type="entry name" value="7TMR_DISM_rcpt_extracell_dom1"/>
</dbReference>
<evidence type="ECO:0000256" key="12">
    <source>
        <dbReference type="ARBA" id="ARBA00022777"/>
    </source>
</evidence>
<dbReference type="InterPro" id="IPR011622">
    <property type="entry name" value="7TMR_DISM_rcpt_extracell_dom2"/>
</dbReference>
<evidence type="ECO:0000256" key="17">
    <source>
        <dbReference type="ARBA" id="ARBA00024827"/>
    </source>
</evidence>
<organism evidence="21 22">
    <name type="scientific">Sphingobacterium chuzhouense</name>
    <dbReference type="NCBI Taxonomy" id="1742264"/>
    <lineage>
        <taxon>Bacteria</taxon>
        <taxon>Pseudomonadati</taxon>
        <taxon>Bacteroidota</taxon>
        <taxon>Sphingobacteriia</taxon>
        <taxon>Sphingobacteriales</taxon>
        <taxon>Sphingobacteriaceae</taxon>
        <taxon>Sphingobacterium</taxon>
    </lineage>
</organism>
<dbReference type="Pfam" id="PF07730">
    <property type="entry name" value="HisKA_3"/>
    <property type="match status" value="1"/>
</dbReference>
<dbReference type="Gene3D" id="3.30.565.10">
    <property type="entry name" value="Histidine kinase-like ATPase, C-terminal domain"/>
    <property type="match status" value="1"/>
</dbReference>
<feature type="transmembrane region" description="Helical" evidence="19">
    <location>
        <begin position="248"/>
        <end position="269"/>
    </location>
</feature>
<evidence type="ECO:0000313" key="21">
    <source>
        <dbReference type="EMBL" id="MBD1421031.1"/>
    </source>
</evidence>
<keyword evidence="6" id="KW-0004">4Fe-4S</keyword>
<evidence type="ECO:0000256" key="2">
    <source>
        <dbReference type="ARBA" id="ARBA00001966"/>
    </source>
</evidence>
<evidence type="ECO:0000256" key="5">
    <source>
        <dbReference type="ARBA" id="ARBA00017322"/>
    </source>
</evidence>
<evidence type="ECO:0000256" key="4">
    <source>
        <dbReference type="ARBA" id="ARBA00012438"/>
    </source>
</evidence>
<keyword evidence="22" id="KW-1185">Reference proteome</keyword>
<dbReference type="Gene3D" id="1.20.5.1930">
    <property type="match status" value="1"/>
</dbReference>
<comment type="cofactor">
    <cofactor evidence="2">
        <name>[4Fe-4S] cluster</name>
        <dbReference type="ChEBI" id="CHEBI:49883"/>
    </cofactor>
</comment>
<evidence type="ECO:0000256" key="13">
    <source>
        <dbReference type="ARBA" id="ARBA00022840"/>
    </source>
</evidence>
<keyword evidence="13" id="KW-0067">ATP-binding</keyword>
<keyword evidence="7" id="KW-0963">Cytoplasm</keyword>
<dbReference type="PROSITE" id="PS50109">
    <property type="entry name" value="HIS_KIN"/>
    <property type="match status" value="1"/>
</dbReference>
<proteinExistence type="predicted"/>
<accession>A0ABR7XPC5</accession>
<keyword evidence="11" id="KW-0547">Nucleotide-binding</keyword>
<evidence type="ECO:0000256" key="8">
    <source>
        <dbReference type="ARBA" id="ARBA00022553"/>
    </source>
</evidence>
<feature type="transmembrane region" description="Helical" evidence="19">
    <location>
        <begin position="381"/>
        <end position="407"/>
    </location>
</feature>
<evidence type="ECO:0000256" key="7">
    <source>
        <dbReference type="ARBA" id="ARBA00022490"/>
    </source>
</evidence>
<dbReference type="PANTHER" id="PTHR24421">
    <property type="entry name" value="NITRATE/NITRITE SENSOR PROTEIN NARX-RELATED"/>
    <property type="match status" value="1"/>
</dbReference>
<comment type="caution">
    <text evidence="21">The sequence shown here is derived from an EMBL/GenBank/DDBJ whole genome shotgun (WGS) entry which is preliminary data.</text>
</comment>
<evidence type="ECO:0000256" key="11">
    <source>
        <dbReference type="ARBA" id="ARBA00022741"/>
    </source>
</evidence>
<dbReference type="InterPro" id="IPR011712">
    <property type="entry name" value="Sig_transdc_His_kin_sub3_dim/P"/>
</dbReference>
<dbReference type="Pfam" id="PF07696">
    <property type="entry name" value="7TMR-DISMED2"/>
    <property type="match status" value="1"/>
</dbReference>
<keyword evidence="8" id="KW-0597">Phosphoprotein</keyword>
<evidence type="ECO:0000256" key="15">
    <source>
        <dbReference type="ARBA" id="ARBA00023012"/>
    </source>
</evidence>
<dbReference type="Gene3D" id="2.60.40.2380">
    <property type="match status" value="1"/>
</dbReference>
<keyword evidence="9" id="KW-0808">Transferase</keyword>
<keyword evidence="14" id="KW-0408">Iron</keyword>
<dbReference type="Proteomes" id="UP000651112">
    <property type="component" value="Unassembled WGS sequence"/>
</dbReference>
<evidence type="ECO:0000256" key="19">
    <source>
        <dbReference type="SAM" id="Phobius"/>
    </source>
</evidence>
<evidence type="ECO:0000256" key="9">
    <source>
        <dbReference type="ARBA" id="ARBA00022679"/>
    </source>
</evidence>
<feature type="transmembrane region" description="Helical" evidence="19">
    <location>
        <begin position="314"/>
        <end position="334"/>
    </location>
</feature>